<feature type="non-terminal residue" evidence="12">
    <location>
        <position position="1"/>
    </location>
</feature>
<dbReference type="PANTHER" id="PTHR30075">
    <property type="entry name" value="GLYCYL-TRNA SYNTHETASE"/>
    <property type="match status" value="1"/>
</dbReference>
<keyword evidence="4" id="KW-0963">Cytoplasm</keyword>
<keyword evidence="6" id="KW-0547">Nucleotide-binding</keyword>
<protein>
    <recommendedName>
        <fullName evidence="3">glycine--tRNA ligase</fullName>
        <ecNumber evidence="3">6.1.1.14</ecNumber>
    </recommendedName>
</protein>
<comment type="similarity">
    <text evidence="2">Belongs to the class-II aminoacyl-tRNA synthetase family.</text>
</comment>
<dbReference type="InterPro" id="IPR008909">
    <property type="entry name" value="DALR_anticod-bd"/>
</dbReference>
<dbReference type="EC" id="6.1.1.14" evidence="3"/>
<keyword evidence="7" id="KW-0067">ATP-binding</keyword>
<dbReference type="EMBL" id="VGLS01000987">
    <property type="protein sequence ID" value="MBM3226640.1"/>
    <property type="molecule type" value="Genomic_DNA"/>
</dbReference>
<evidence type="ECO:0000256" key="7">
    <source>
        <dbReference type="ARBA" id="ARBA00022840"/>
    </source>
</evidence>
<keyword evidence="5 12" id="KW-0436">Ligase</keyword>
<dbReference type="PROSITE" id="PS50861">
    <property type="entry name" value="AA_TRNA_LIGASE_II_GLYAB"/>
    <property type="match status" value="1"/>
</dbReference>
<evidence type="ECO:0000256" key="2">
    <source>
        <dbReference type="ARBA" id="ARBA00008226"/>
    </source>
</evidence>
<dbReference type="InterPro" id="IPR015944">
    <property type="entry name" value="Gly-tRNA-synth_bsu"/>
</dbReference>
<comment type="catalytic activity">
    <reaction evidence="10">
        <text>tRNA(Gly) + glycine + ATP = glycyl-tRNA(Gly) + AMP + diphosphate</text>
        <dbReference type="Rhea" id="RHEA:16013"/>
        <dbReference type="Rhea" id="RHEA-COMP:9664"/>
        <dbReference type="Rhea" id="RHEA-COMP:9683"/>
        <dbReference type="ChEBI" id="CHEBI:30616"/>
        <dbReference type="ChEBI" id="CHEBI:33019"/>
        <dbReference type="ChEBI" id="CHEBI:57305"/>
        <dbReference type="ChEBI" id="CHEBI:78442"/>
        <dbReference type="ChEBI" id="CHEBI:78522"/>
        <dbReference type="ChEBI" id="CHEBI:456215"/>
        <dbReference type="EC" id="6.1.1.14"/>
    </reaction>
</comment>
<comment type="caution">
    <text evidence="12">The sequence shown here is derived from an EMBL/GenBank/DDBJ whole genome shotgun (WGS) entry which is preliminary data.</text>
</comment>
<keyword evidence="9" id="KW-0030">Aminoacyl-tRNA synthetase</keyword>
<keyword evidence="8" id="KW-0648">Protein biosynthesis</keyword>
<evidence type="ECO:0000259" key="11">
    <source>
        <dbReference type="Pfam" id="PF05746"/>
    </source>
</evidence>
<accession>A0A937W6H7</accession>
<name>A0A937W6H7_UNCTE</name>
<dbReference type="GO" id="GO:0005737">
    <property type="term" value="C:cytoplasm"/>
    <property type="evidence" value="ECO:0007669"/>
    <property type="project" value="UniProtKB-SubCell"/>
</dbReference>
<evidence type="ECO:0000256" key="1">
    <source>
        <dbReference type="ARBA" id="ARBA00004496"/>
    </source>
</evidence>
<dbReference type="InterPro" id="IPR006194">
    <property type="entry name" value="Gly-tRNA-synth_heterodimer"/>
</dbReference>
<evidence type="ECO:0000313" key="13">
    <source>
        <dbReference type="Proteomes" id="UP000712673"/>
    </source>
</evidence>
<evidence type="ECO:0000256" key="3">
    <source>
        <dbReference type="ARBA" id="ARBA00012829"/>
    </source>
</evidence>
<organism evidence="12 13">
    <name type="scientific">Tectimicrobiota bacterium</name>
    <dbReference type="NCBI Taxonomy" id="2528274"/>
    <lineage>
        <taxon>Bacteria</taxon>
        <taxon>Pseudomonadati</taxon>
        <taxon>Nitrospinota/Tectimicrobiota group</taxon>
        <taxon>Candidatus Tectimicrobiota</taxon>
    </lineage>
</organism>
<proteinExistence type="inferred from homology"/>
<sequence>LGLFTVGLAPKGSNDPFALRRAALGIIDSLVVNQQSLDLRVALRAAAKLLPVPGDDAAIAAVLTFMQGRQEGLLREQGLPATVVRAALAAQGHNPYAASQAATALAEAIQAPDWQEVLEAYARCVRITRQLQEALPVHVEALTVPAEHTLWAAYQAAAAVQDGTVSRLVQALRDMVPAITAFFIDVLVMDDDLAVRQNRLGLLQHIAYLPRNVADFTQLEGF</sequence>
<comment type="subcellular location">
    <subcellularLocation>
        <location evidence="1">Cytoplasm</location>
    </subcellularLocation>
</comment>
<reference evidence="12" key="1">
    <citation type="submission" date="2019-03" db="EMBL/GenBank/DDBJ databases">
        <title>Lake Tanganyika Metagenome-Assembled Genomes (MAGs).</title>
        <authorList>
            <person name="Tran P."/>
        </authorList>
    </citation>
    <scope>NUCLEOTIDE SEQUENCE</scope>
    <source>
        <strain evidence="12">K_DeepCast_65m_m2_066</strain>
    </source>
</reference>
<feature type="domain" description="DALR anticodon binding" evidence="11">
    <location>
        <begin position="117"/>
        <end position="206"/>
    </location>
</feature>
<dbReference type="GO" id="GO:0006420">
    <property type="term" value="P:arginyl-tRNA aminoacylation"/>
    <property type="evidence" value="ECO:0007669"/>
    <property type="project" value="InterPro"/>
</dbReference>
<evidence type="ECO:0000256" key="9">
    <source>
        <dbReference type="ARBA" id="ARBA00023146"/>
    </source>
</evidence>
<dbReference type="GO" id="GO:0004820">
    <property type="term" value="F:glycine-tRNA ligase activity"/>
    <property type="evidence" value="ECO:0007669"/>
    <property type="project" value="UniProtKB-EC"/>
</dbReference>
<evidence type="ECO:0000256" key="5">
    <source>
        <dbReference type="ARBA" id="ARBA00022598"/>
    </source>
</evidence>
<dbReference type="PANTHER" id="PTHR30075:SF2">
    <property type="entry name" value="GLYCINE--TRNA LIGASE, CHLOROPLASTIC_MITOCHONDRIAL 2"/>
    <property type="match status" value="1"/>
</dbReference>
<evidence type="ECO:0000313" key="12">
    <source>
        <dbReference type="EMBL" id="MBM3226640.1"/>
    </source>
</evidence>
<evidence type="ECO:0000256" key="4">
    <source>
        <dbReference type="ARBA" id="ARBA00022490"/>
    </source>
</evidence>
<evidence type="ECO:0000256" key="8">
    <source>
        <dbReference type="ARBA" id="ARBA00022917"/>
    </source>
</evidence>
<dbReference type="Pfam" id="PF02092">
    <property type="entry name" value="tRNA_synt_2f"/>
    <property type="match status" value="1"/>
</dbReference>
<evidence type="ECO:0000256" key="10">
    <source>
        <dbReference type="ARBA" id="ARBA00047937"/>
    </source>
</evidence>
<dbReference type="Pfam" id="PF05746">
    <property type="entry name" value="DALR_1"/>
    <property type="match status" value="1"/>
</dbReference>
<dbReference type="GO" id="GO:0005524">
    <property type="term" value="F:ATP binding"/>
    <property type="evidence" value="ECO:0007669"/>
    <property type="project" value="UniProtKB-KW"/>
</dbReference>
<dbReference type="Proteomes" id="UP000712673">
    <property type="component" value="Unassembled WGS sequence"/>
</dbReference>
<dbReference type="GO" id="GO:0004814">
    <property type="term" value="F:arginine-tRNA ligase activity"/>
    <property type="evidence" value="ECO:0007669"/>
    <property type="project" value="InterPro"/>
</dbReference>
<evidence type="ECO:0000256" key="6">
    <source>
        <dbReference type="ARBA" id="ARBA00022741"/>
    </source>
</evidence>
<dbReference type="GO" id="GO:0006426">
    <property type="term" value="P:glycyl-tRNA aminoacylation"/>
    <property type="evidence" value="ECO:0007669"/>
    <property type="project" value="InterPro"/>
</dbReference>
<dbReference type="AlphaFoldDB" id="A0A937W6H7"/>
<gene>
    <name evidence="12" type="ORF">FJZ47_22985</name>
</gene>